<keyword evidence="4" id="KW-0812">Transmembrane</keyword>
<evidence type="ECO:0000313" key="5">
    <source>
        <dbReference type="EMBL" id="RPD65544.1"/>
    </source>
</evidence>
<keyword evidence="3" id="KW-0119">Carbohydrate metabolism</keyword>
<dbReference type="CDD" id="cd11296">
    <property type="entry name" value="O-FucT_like"/>
    <property type="match status" value="1"/>
</dbReference>
<dbReference type="InterPro" id="IPR019378">
    <property type="entry name" value="GDP-Fuc_O-FucTrfase"/>
</dbReference>
<dbReference type="Pfam" id="PF10250">
    <property type="entry name" value="O-FucT"/>
    <property type="match status" value="1"/>
</dbReference>
<organism evidence="5 6">
    <name type="scientific">Lentinus tigrinus ALCF2SS1-6</name>
    <dbReference type="NCBI Taxonomy" id="1328759"/>
    <lineage>
        <taxon>Eukaryota</taxon>
        <taxon>Fungi</taxon>
        <taxon>Dikarya</taxon>
        <taxon>Basidiomycota</taxon>
        <taxon>Agaricomycotina</taxon>
        <taxon>Agaricomycetes</taxon>
        <taxon>Polyporales</taxon>
        <taxon>Polyporaceae</taxon>
        <taxon>Lentinus</taxon>
    </lineage>
</organism>
<name>A0A5C2SQB7_9APHY</name>
<sequence>MSSRSLSDILSRLTVDRGRAPYDLLPTSSSRSVSPKGSHSTWRSCLHVLAVRRRLRTVLLVLALLVTASVTAITYVLNYPLPPLYTRFHQAELALPQHDASLPLPEGRHGRYLWVANHASKCGWGNAMQEMFLNAYLAYRTNRAFVFDNYTWSRAESDYSVYNLKLIPSRIPLTALIRGPIVGGHFPPGSQVPRAVIPEYFYEVCQDRTIIPSAEVKDALTDPSAGALIQAWTDKMEPHRCVEIELSPPEIFDEHLFADAGRLLDIWTHFSKSPIVQDFSWSHLVELAFDNNREVISPTSPFEPPLSSSSTHGLARYTAIPGLLVLHIRRGDFKGHCFDVLARRSIGFTGFNSFPSLPDHWHLPDDISDHDKGALYTRHCFPDIDTIVERVEEVRRTAEGRGLSQVYIMTNGSPSWVSKLKAAMRTKHEWTHISSSRDLMLNPEQKYVAQAVDMLVAQRAQVFIGNGFSTLSGMVTMLRMANDVPPHSTRYW</sequence>
<keyword evidence="2" id="KW-0294">Fucose metabolism</keyword>
<accession>A0A5C2SQB7</accession>
<evidence type="ECO:0000313" key="6">
    <source>
        <dbReference type="Proteomes" id="UP000313359"/>
    </source>
</evidence>
<keyword evidence="4" id="KW-1133">Transmembrane helix</keyword>
<dbReference type="AlphaFoldDB" id="A0A5C2SQB7"/>
<evidence type="ECO:0000256" key="3">
    <source>
        <dbReference type="ARBA" id="ARBA00023277"/>
    </source>
</evidence>
<evidence type="ECO:0000256" key="1">
    <source>
        <dbReference type="ARBA" id="ARBA00022679"/>
    </source>
</evidence>
<feature type="transmembrane region" description="Helical" evidence="4">
    <location>
        <begin position="58"/>
        <end position="77"/>
    </location>
</feature>
<dbReference type="OrthoDB" id="2559662at2759"/>
<protein>
    <submittedName>
        <fullName evidence="5">Uncharacterized protein</fullName>
    </submittedName>
</protein>
<evidence type="ECO:0000256" key="2">
    <source>
        <dbReference type="ARBA" id="ARBA00023253"/>
    </source>
</evidence>
<gene>
    <name evidence="5" type="ORF">L227DRAFT_493909</name>
</gene>
<dbReference type="GO" id="GO:0006004">
    <property type="term" value="P:fucose metabolic process"/>
    <property type="evidence" value="ECO:0007669"/>
    <property type="project" value="UniProtKB-KW"/>
</dbReference>
<dbReference type="GO" id="GO:0016740">
    <property type="term" value="F:transferase activity"/>
    <property type="evidence" value="ECO:0007669"/>
    <property type="project" value="UniProtKB-KW"/>
</dbReference>
<reference evidence="5" key="1">
    <citation type="journal article" date="2018" name="Genome Biol. Evol.">
        <title>Genomics and development of Lentinus tigrinus, a white-rot wood-decaying mushroom with dimorphic fruiting bodies.</title>
        <authorList>
            <person name="Wu B."/>
            <person name="Xu Z."/>
            <person name="Knudson A."/>
            <person name="Carlson A."/>
            <person name="Chen N."/>
            <person name="Kovaka S."/>
            <person name="LaButti K."/>
            <person name="Lipzen A."/>
            <person name="Pennachio C."/>
            <person name="Riley R."/>
            <person name="Schakwitz W."/>
            <person name="Umezawa K."/>
            <person name="Ohm R.A."/>
            <person name="Grigoriev I.V."/>
            <person name="Nagy L.G."/>
            <person name="Gibbons J."/>
            <person name="Hibbett D."/>
        </authorList>
    </citation>
    <scope>NUCLEOTIDE SEQUENCE [LARGE SCALE GENOMIC DNA]</scope>
    <source>
        <strain evidence="5">ALCF2SS1-6</strain>
    </source>
</reference>
<evidence type="ECO:0000256" key="4">
    <source>
        <dbReference type="SAM" id="Phobius"/>
    </source>
</evidence>
<keyword evidence="4" id="KW-0472">Membrane</keyword>
<proteinExistence type="predicted"/>
<keyword evidence="1" id="KW-0808">Transferase</keyword>
<dbReference type="Gene3D" id="3.40.50.11350">
    <property type="match status" value="1"/>
</dbReference>
<dbReference type="Proteomes" id="UP000313359">
    <property type="component" value="Unassembled WGS sequence"/>
</dbReference>
<dbReference type="EMBL" id="ML122252">
    <property type="protein sequence ID" value="RPD65544.1"/>
    <property type="molecule type" value="Genomic_DNA"/>
</dbReference>
<keyword evidence="6" id="KW-1185">Reference proteome</keyword>